<evidence type="ECO:0000256" key="2">
    <source>
        <dbReference type="ARBA" id="ARBA00005577"/>
    </source>
</evidence>
<dbReference type="GO" id="GO:0070765">
    <property type="term" value="C:gamma-secretase complex"/>
    <property type="evidence" value="ECO:0000318"/>
    <property type="project" value="GO_Central"/>
</dbReference>
<evidence type="ECO:0000256" key="5">
    <source>
        <dbReference type="ARBA" id="ARBA00022989"/>
    </source>
</evidence>
<feature type="transmembrane region" description="Helical" evidence="7">
    <location>
        <begin position="364"/>
        <end position="388"/>
    </location>
</feature>
<dbReference type="GO" id="GO:0007219">
    <property type="term" value="P:Notch signaling pathway"/>
    <property type="evidence" value="ECO:0000318"/>
    <property type="project" value="GO_Central"/>
</dbReference>
<feature type="compositionally biased region" description="Pro residues" evidence="8">
    <location>
        <begin position="156"/>
        <end position="167"/>
    </location>
</feature>
<feature type="transmembrane region" description="Helical" evidence="7">
    <location>
        <begin position="209"/>
        <end position="234"/>
    </location>
</feature>
<dbReference type="Ensembl" id="ENSGALT00010069343.1">
    <property type="protein sequence ID" value="ENSGALP00010042748.1"/>
    <property type="gene ID" value="ENSGALG00010028642.1"/>
</dbReference>
<reference evidence="9" key="3">
    <citation type="submission" date="2025-09" db="UniProtKB">
        <authorList>
            <consortium name="Ensembl"/>
        </authorList>
    </citation>
    <scope>IDENTIFICATION</scope>
    <source>
        <strain evidence="9">broiler</strain>
    </source>
</reference>
<dbReference type="GO" id="GO:0005783">
    <property type="term" value="C:endoplasmic reticulum"/>
    <property type="evidence" value="ECO:0000318"/>
    <property type="project" value="GO_Central"/>
</dbReference>
<dbReference type="PANTHER" id="PTHR12889">
    <property type="entry name" value="GAMMA-SECRETASE SUBUNIT APH-1"/>
    <property type="match status" value="1"/>
</dbReference>
<comment type="function">
    <text evidence="7">Potential subunit of the gamma-secretase complex, an endoprotease complex that catalyzes the intramembrane cleavage of integral proteins such as Notch receptors.</text>
</comment>
<keyword evidence="10" id="KW-1185">Reference proteome</keyword>
<comment type="similarity">
    <text evidence="2 7">Belongs to the APH-1 family.</text>
</comment>
<protein>
    <recommendedName>
        <fullName evidence="7">Gamma-secretase subunit APH-1</fullName>
        <shortName evidence="7">APH-1</shortName>
    </recommendedName>
</protein>
<evidence type="ECO:0000256" key="4">
    <source>
        <dbReference type="ARBA" id="ARBA00022976"/>
    </source>
</evidence>
<keyword evidence="5 7" id="KW-1133">Transmembrane helix</keyword>
<dbReference type="AlphaFoldDB" id="A0A8V1ALF0"/>
<dbReference type="GO" id="GO:0007220">
    <property type="term" value="P:Notch receptor processing"/>
    <property type="evidence" value="ECO:0000318"/>
    <property type="project" value="GO_Central"/>
</dbReference>
<feature type="compositionally biased region" description="Polar residues" evidence="8">
    <location>
        <begin position="82"/>
        <end position="92"/>
    </location>
</feature>
<sequence length="474" mass="50696">MRRGNGVIVVLREAFGGPWEDPGGQWGLCGGDGTQTGPQVAARCPVLWEWPWLGQCCCCSASASAPAAPPSPQPSAGATLLSHHQTISQRSRSLQDHRESCCTHTSPYPGPRRHDTTRPHSQRHLRAGPSPTALPKDKEIKATKTARAAARCAPSVPAPPPKCPHPTDPTRCETSQLQGGAVRPSLSPGLQLPACPAAAPPSPAPPPAAMGAAVFFGCAGIAFGPALALVLLTVAAEPLRVIILVAGAFFWLVSLLLASLIWFISVHLSDQGNARLQYGLLVFGAAVSVLLQEAFRFAYFKLLKKADEGLATISEDGRSPISLKQMAYVSGLSFGIISGVFSVINILADSIGPGIVGIHGDSPYYFITSAFLTMAVVLLHTFWGVIFFDACEKRRYWCLGLVVISHLVTSGLTFLNPWYVASLVPIYIITFCMGIWAFFTAGGSFHNILKCLSCKQEDDSRVMMYSALQVPFED</sequence>
<accession>A0A8V1ALF0</accession>
<feature type="region of interest" description="Disordered" evidence="8">
    <location>
        <begin position="151"/>
        <end position="185"/>
    </location>
</feature>
<comment type="subcellular location">
    <subcellularLocation>
        <location evidence="1 7">Membrane</location>
        <topology evidence="1 7">Multi-pass membrane protein</topology>
    </subcellularLocation>
</comment>
<feature type="transmembrane region" description="Helical" evidence="7">
    <location>
        <begin position="326"/>
        <end position="344"/>
    </location>
</feature>
<comment type="subunit">
    <text evidence="7">Component of the gamma-secretase complex.</text>
</comment>
<dbReference type="GO" id="GO:0016485">
    <property type="term" value="P:protein processing"/>
    <property type="evidence" value="ECO:0000318"/>
    <property type="project" value="GO_Central"/>
</dbReference>
<organism evidence="9 10">
    <name type="scientific">Gallus gallus</name>
    <name type="common">Chicken</name>
    <dbReference type="NCBI Taxonomy" id="9031"/>
    <lineage>
        <taxon>Eukaryota</taxon>
        <taxon>Metazoa</taxon>
        <taxon>Chordata</taxon>
        <taxon>Craniata</taxon>
        <taxon>Vertebrata</taxon>
        <taxon>Euteleostomi</taxon>
        <taxon>Archelosauria</taxon>
        <taxon>Archosauria</taxon>
        <taxon>Dinosauria</taxon>
        <taxon>Saurischia</taxon>
        <taxon>Theropoda</taxon>
        <taxon>Coelurosauria</taxon>
        <taxon>Aves</taxon>
        <taxon>Neognathae</taxon>
        <taxon>Galloanserae</taxon>
        <taxon>Galliformes</taxon>
        <taxon>Phasianidae</taxon>
        <taxon>Phasianinae</taxon>
        <taxon>Gallus</taxon>
    </lineage>
</organism>
<dbReference type="Pfam" id="PF06105">
    <property type="entry name" value="Aph-1"/>
    <property type="match status" value="1"/>
</dbReference>
<keyword evidence="3 7" id="KW-0812">Transmembrane</keyword>
<keyword evidence="6 7" id="KW-0472">Membrane</keyword>
<dbReference type="FunCoup" id="A0A8V1ALF0">
    <property type="interactions" value="602"/>
</dbReference>
<dbReference type="InterPro" id="IPR009294">
    <property type="entry name" value="Aph-1"/>
</dbReference>
<proteinExistence type="inferred from homology"/>
<evidence type="ECO:0000313" key="10">
    <source>
        <dbReference type="Proteomes" id="UP000000539"/>
    </source>
</evidence>
<feature type="transmembrane region" description="Helical" evidence="7">
    <location>
        <begin position="241"/>
        <end position="264"/>
    </location>
</feature>
<evidence type="ECO:0000313" key="9">
    <source>
        <dbReference type="Ensembl" id="ENSGALP00010042748.1"/>
    </source>
</evidence>
<name>A0A8V1ALF0_CHICK</name>
<reference evidence="9" key="1">
    <citation type="submission" date="2020-11" db="EMBL/GenBank/DDBJ databases">
        <title>Gallus gallus (Chicken) genome, bGalGal1, GRCg7b, maternal haplotype autosomes + Z &amp; W.</title>
        <authorList>
            <person name="Warren W."/>
            <person name="Formenti G."/>
            <person name="Fedrigo O."/>
            <person name="Haase B."/>
            <person name="Mountcastle J."/>
            <person name="Balacco J."/>
            <person name="Tracey A."/>
            <person name="Schneider V."/>
            <person name="Okimoto R."/>
            <person name="Cheng H."/>
            <person name="Hawken R."/>
            <person name="Howe K."/>
            <person name="Jarvis E.D."/>
        </authorList>
    </citation>
    <scope>NUCLEOTIDE SEQUENCE [LARGE SCALE GENOMIC DNA]</scope>
    <source>
        <strain evidence="9">Broiler</strain>
    </source>
</reference>
<evidence type="ECO:0000256" key="6">
    <source>
        <dbReference type="ARBA" id="ARBA00023136"/>
    </source>
</evidence>
<feature type="transmembrane region" description="Helical" evidence="7">
    <location>
        <begin position="276"/>
        <end position="295"/>
    </location>
</feature>
<feature type="transmembrane region" description="Helical" evidence="7">
    <location>
        <begin position="418"/>
        <end position="439"/>
    </location>
</feature>
<evidence type="ECO:0000256" key="8">
    <source>
        <dbReference type="SAM" id="MobiDB-lite"/>
    </source>
</evidence>
<feature type="transmembrane region" description="Helical" evidence="7">
    <location>
        <begin position="395"/>
        <end position="412"/>
    </location>
</feature>
<dbReference type="GO" id="GO:0030674">
    <property type="term" value="F:protein-macromolecule adaptor activity"/>
    <property type="evidence" value="ECO:0000318"/>
    <property type="project" value="GO_Central"/>
</dbReference>
<reference evidence="9" key="2">
    <citation type="submission" date="2025-08" db="UniProtKB">
        <authorList>
            <consortium name="Ensembl"/>
        </authorList>
    </citation>
    <scope>IDENTIFICATION</scope>
    <source>
        <strain evidence="9">broiler</strain>
    </source>
</reference>
<dbReference type="GeneTree" id="ENSGT00390000002049"/>
<evidence type="ECO:0000256" key="3">
    <source>
        <dbReference type="ARBA" id="ARBA00022692"/>
    </source>
</evidence>
<keyword evidence="4 7" id="KW-0914">Notch signaling pathway</keyword>
<evidence type="ECO:0000256" key="7">
    <source>
        <dbReference type="RuleBase" id="RU369072"/>
    </source>
</evidence>
<dbReference type="Proteomes" id="UP000000539">
    <property type="component" value="Chromosome 25"/>
</dbReference>
<feature type="region of interest" description="Disordered" evidence="8">
    <location>
        <begin position="68"/>
        <end position="135"/>
    </location>
</feature>
<evidence type="ECO:0000256" key="1">
    <source>
        <dbReference type="ARBA" id="ARBA00004141"/>
    </source>
</evidence>
<gene>
    <name evidence="9" type="primary">LOC121107589</name>
</gene>